<keyword evidence="5" id="KW-0539">Nucleus</keyword>
<evidence type="ECO:0000256" key="2">
    <source>
        <dbReference type="ARBA" id="ARBA00005969"/>
    </source>
</evidence>
<dbReference type="GeneTree" id="ENSGT01030000234519"/>
<feature type="coiled-coil region" evidence="8">
    <location>
        <begin position="26"/>
        <end position="60"/>
    </location>
</feature>
<dbReference type="AlphaFoldDB" id="A0AAR2KM80"/>
<dbReference type="PANTHER" id="PTHR10814">
    <property type="entry name" value="TRANSDUCIN-LIKE ENHANCER PROTEIN"/>
    <property type="match status" value="1"/>
</dbReference>
<keyword evidence="3 7" id="KW-0853">WD repeat</keyword>
<evidence type="ECO:0000256" key="8">
    <source>
        <dbReference type="SAM" id="Coils"/>
    </source>
</evidence>
<dbReference type="FunFam" id="2.130.10.10:FF:000001">
    <property type="entry name" value="transducin-like enhancer protein 3 isoform X1"/>
    <property type="match status" value="1"/>
</dbReference>
<feature type="compositionally biased region" description="Basic and acidic residues" evidence="9">
    <location>
        <begin position="208"/>
        <end position="219"/>
    </location>
</feature>
<evidence type="ECO:0000313" key="12">
    <source>
        <dbReference type="Proteomes" id="UP001501920"/>
    </source>
</evidence>
<dbReference type="InterPro" id="IPR009146">
    <property type="entry name" value="Groucho_enhance"/>
</dbReference>
<dbReference type="PROSITE" id="PS50082">
    <property type="entry name" value="WD_REPEATS_2"/>
    <property type="match status" value="2"/>
</dbReference>
<reference evidence="11" key="3">
    <citation type="submission" date="2025-09" db="UniProtKB">
        <authorList>
            <consortium name="Ensembl"/>
        </authorList>
    </citation>
    <scope>IDENTIFICATION</scope>
</reference>
<feature type="compositionally biased region" description="Polar residues" evidence="9">
    <location>
        <begin position="246"/>
        <end position="258"/>
    </location>
</feature>
<evidence type="ECO:0000313" key="11">
    <source>
        <dbReference type="Ensembl" id="ENSPNAP00000063221.1"/>
    </source>
</evidence>
<evidence type="ECO:0000256" key="7">
    <source>
        <dbReference type="PROSITE-ProRule" id="PRU00221"/>
    </source>
</evidence>
<dbReference type="InterPro" id="IPR036322">
    <property type="entry name" value="WD40_repeat_dom_sf"/>
</dbReference>
<dbReference type="Pfam" id="PF03920">
    <property type="entry name" value="TLE_N"/>
    <property type="match status" value="2"/>
</dbReference>
<evidence type="ECO:0000256" key="1">
    <source>
        <dbReference type="ARBA" id="ARBA00004123"/>
    </source>
</evidence>
<dbReference type="InterPro" id="IPR019775">
    <property type="entry name" value="WD40_repeat_CS"/>
</dbReference>
<dbReference type="GO" id="GO:0005634">
    <property type="term" value="C:nucleus"/>
    <property type="evidence" value="ECO:0007669"/>
    <property type="project" value="UniProtKB-SubCell"/>
</dbReference>
<accession>A0AAR2KM80</accession>
<feature type="repeat" description="WD" evidence="7">
    <location>
        <begin position="533"/>
        <end position="574"/>
    </location>
</feature>
<proteinExistence type="inferred from homology"/>
<comment type="similarity">
    <text evidence="2">Belongs to the WD repeat Groucho/TLE family.</text>
</comment>
<dbReference type="SUPFAM" id="SSF50978">
    <property type="entry name" value="WD40 repeat-like"/>
    <property type="match status" value="1"/>
</dbReference>
<sequence>MYPQGRHPAPHQPGQPGFKFTVAESCDRIKDEFQFLQAQYHSLKVEYDKLANEKTEMQRHYVMFSLIFMLQHQQQVAQAVERAKQVTMTELNAIIGVRGLPNLPLTQQQLQAQHLSHAAHGPVALPPHPSGLQPPGIPPVTGSGSGLLALGALGSQPHLSVKDEKNHHDLEHREHHSSDKSDDLVVDVSNEDPATPRASPAHSPPENGIDKPRPPKKDTPNSPASVASSGSTPSSKTKEHGHNDKSSTPGLKSNTPTPRNDAPTPGTSSTPGLRPILGKPPMEALAAPALRTPLSYPTPFAMMGHHEMNGSLTSPGVYAGLHISPQMTAAAAAAYGRTPIASFEHPHMRAPGLPASLTSISGGKPAYSFHVSADGQMQPVPFPPDALIGPGIPRHARQINTLSHGEVVCAVTISNPTRHVYTGGKGCVKIWDISQPGSKSPVSQLDCLNRDNYIRSCKLLPDGRTLIVGGEASTLTIWDLASQTPRIKAELTSSAPACYALAISPDAKVCFSCCSDGNIAVWDLHNQTLVRQFQGHTDGASCIDISHDGTKLWTGGLDNTVRSWDLREGRQLQQHDFTSQIFSLGYCPTGEWLAVGMESSNVEVLHHTKPDKYQLHLHESCVLSLKFAYCGKWFVSTGKDNLLNAWRTPYGASIFQSKESSSVLSCDISADDKYIVTGSGDKKATVYEVIY</sequence>
<evidence type="ECO:0000256" key="9">
    <source>
        <dbReference type="SAM" id="MobiDB-lite"/>
    </source>
</evidence>
<keyword evidence="4" id="KW-0677">Repeat</keyword>
<protein>
    <recommendedName>
        <fullName evidence="10">Groucho/TLE N-terminal Q-rich domain-containing protein</fullName>
    </recommendedName>
</protein>
<keyword evidence="12" id="KW-1185">Reference proteome</keyword>
<dbReference type="PROSITE" id="PS00678">
    <property type="entry name" value="WD_REPEATS_1"/>
    <property type="match status" value="2"/>
</dbReference>
<comment type="subcellular location">
    <subcellularLocation>
        <location evidence="1">Nucleus</location>
    </subcellularLocation>
</comment>
<keyword evidence="8" id="KW-0175">Coiled coil</keyword>
<dbReference type="GO" id="GO:0090090">
    <property type="term" value="P:negative regulation of canonical Wnt signaling pathway"/>
    <property type="evidence" value="ECO:0007669"/>
    <property type="project" value="TreeGrafter"/>
</dbReference>
<dbReference type="GO" id="GO:0003714">
    <property type="term" value="F:transcription corepressor activity"/>
    <property type="evidence" value="ECO:0007669"/>
    <property type="project" value="TreeGrafter"/>
</dbReference>
<evidence type="ECO:0000259" key="10">
    <source>
        <dbReference type="Pfam" id="PF03920"/>
    </source>
</evidence>
<feature type="compositionally biased region" description="Low complexity" evidence="9">
    <location>
        <begin position="222"/>
        <end position="235"/>
    </location>
</feature>
<feature type="domain" description="Groucho/TLE N-terminal Q-rich" evidence="10">
    <location>
        <begin position="70"/>
        <end position="115"/>
    </location>
</feature>
<dbReference type="Pfam" id="PF00400">
    <property type="entry name" value="WD40"/>
    <property type="match status" value="6"/>
</dbReference>
<dbReference type="PRINTS" id="PR01850">
    <property type="entry name" value="GROUCHOFAMLY"/>
</dbReference>
<evidence type="ECO:0000256" key="3">
    <source>
        <dbReference type="ARBA" id="ARBA00022574"/>
    </source>
</evidence>
<organism evidence="11 12">
    <name type="scientific">Pygocentrus nattereri</name>
    <name type="common">Red-bellied piranha</name>
    <dbReference type="NCBI Taxonomy" id="42514"/>
    <lineage>
        <taxon>Eukaryota</taxon>
        <taxon>Metazoa</taxon>
        <taxon>Chordata</taxon>
        <taxon>Craniata</taxon>
        <taxon>Vertebrata</taxon>
        <taxon>Euteleostomi</taxon>
        <taxon>Actinopterygii</taxon>
        <taxon>Neopterygii</taxon>
        <taxon>Teleostei</taxon>
        <taxon>Ostariophysi</taxon>
        <taxon>Characiformes</taxon>
        <taxon>Characoidei</taxon>
        <taxon>Pygocentrus</taxon>
    </lineage>
</organism>
<dbReference type="PANTHER" id="PTHR10814:SF24">
    <property type="entry name" value="TRANSDUCIN-LIKE ENHANCER PROTEIN 3"/>
    <property type="match status" value="1"/>
</dbReference>
<feature type="repeat" description="WD" evidence="7">
    <location>
        <begin position="491"/>
        <end position="532"/>
    </location>
</feature>
<dbReference type="InterPro" id="IPR015943">
    <property type="entry name" value="WD40/YVTN_repeat-like_dom_sf"/>
</dbReference>
<dbReference type="Ensembl" id="ENSPNAT00000059200.1">
    <property type="protein sequence ID" value="ENSPNAP00000063221.1"/>
    <property type="gene ID" value="ENSPNAG00000003051.2"/>
</dbReference>
<name>A0AAR2KM80_PYGNA</name>
<dbReference type="GO" id="GO:0005667">
    <property type="term" value="C:transcription regulator complex"/>
    <property type="evidence" value="ECO:0007669"/>
    <property type="project" value="TreeGrafter"/>
</dbReference>
<feature type="compositionally biased region" description="Basic and acidic residues" evidence="9">
    <location>
        <begin position="167"/>
        <end position="183"/>
    </location>
</feature>
<feature type="domain" description="Groucho/TLE N-terminal Q-rich" evidence="10">
    <location>
        <begin position="18"/>
        <end position="64"/>
    </location>
</feature>
<dbReference type="Proteomes" id="UP001501920">
    <property type="component" value="Chromosome 7"/>
</dbReference>
<feature type="region of interest" description="Disordered" evidence="9">
    <location>
        <begin position="167"/>
        <end position="279"/>
    </location>
</feature>
<dbReference type="PROSITE" id="PS50294">
    <property type="entry name" value="WD_REPEATS_REGION"/>
    <property type="match status" value="1"/>
</dbReference>
<dbReference type="CDD" id="cd00200">
    <property type="entry name" value="WD40"/>
    <property type="match status" value="1"/>
</dbReference>
<evidence type="ECO:0000256" key="6">
    <source>
        <dbReference type="ARBA" id="ARBA00045617"/>
    </source>
</evidence>
<evidence type="ECO:0000256" key="5">
    <source>
        <dbReference type="ARBA" id="ARBA00023242"/>
    </source>
</evidence>
<reference evidence="11" key="2">
    <citation type="submission" date="2025-08" db="UniProtKB">
        <authorList>
            <consortium name="Ensembl"/>
        </authorList>
    </citation>
    <scope>IDENTIFICATION</scope>
</reference>
<feature type="compositionally biased region" description="Basic and acidic residues" evidence="9">
    <location>
        <begin position="236"/>
        <end position="245"/>
    </location>
</feature>
<dbReference type="SMART" id="SM00320">
    <property type="entry name" value="WD40"/>
    <property type="match status" value="7"/>
</dbReference>
<feature type="region of interest" description="Disordered" evidence="9">
    <location>
        <begin position="113"/>
        <end position="151"/>
    </location>
</feature>
<dbReference type="InterPro" id="IPR005617">
    <property type="entry name" value="Groucho/TLE_N"/>
</dbReference>
<dbReference type="Gene3D" id="2.130.10.10">
    <property type="entry name" value="YVTN repeat-like/Quinoprotein amine dehydrogenase"/>
    <property type="match status" value="1"/>
</dbReference>
<reference evidence="11 12" key="1">
    <citation type="submission" date="2020-10" db="EMBL/GenBank/DDBJ databases">
        <title>Pygocentrus nattereri (red-bellied piranha) genome, fPygNat1, primary haplotype.</title>
        <authorList>
            <person name="Myers G."/>
            <person name="Meyer A."/>
            <person name="Karagic N."/>
            <person name="Pippel M."/>
            <person name="Winkler S."/>
            <person name="Tracey A."/>
            <person name="Wood J."/>
            <person name="Formenti G."/>
            <person name="Howe K."/>
            <person name="Fedrigo O."/>
            <person name="Jarvis E.D."/>
        </authorList>
    </citation>
    <scope>NUCLEOTIDE SEQUENCE [LARGE SCALE GENOMIC DNA]</scope>
</reference>
<comment type="function">
    <text evidence="6">Transcriptional corepressor that binds to a number of transcription factors. Inhibits the transcriptional activation mediated by CTNNB1 and TCF family members in Wnt signaling. The effects of full-length TLE family members may be modulated by association with dominant-negative AES.</text>
</comment>
<dbReference type="InterPro" id="IPR001680">
    <property type="entry name" value="WD40_rpt"/>
</dbReference>
<evidence type="ECO:0000256" key="4">
    <source>
        <dbReference type="ARBA" id="ARBA00022737"/>
    </source>
</evidence>